<accession>A0ABD2PPZ5</accession>
<sequence length="67" mass="7349">MVAVVVCSLGGVQGHQIPVIRTIREAGKEDRINLMNQIRSTDADHGRRVQKISVSHPGRRVAIHGRA</sequence>
<reference evidence="1 2" key="1">
    <citation type="submission" date="2024-11" db="EMBL/GenBank/DDBJ databases">
        <title>Adaptive evolution of stress response genes in parasites aligns with host niche diversity.</title>
        <authorList>
            <person name="Hahn C."/>
            <person name="Resl P."/>
        </authorList>
    </citation>
    <scope>NUCLEOTIDE SEQUENCE [LARGE SCALE GENOMIC DNA]</scope>
    <source>
        <strain evidence="1">EGGRZ-B1_66</strain>
        <tissue evidence="1">Body</tissue>
    </source>
</reference>
<protein>
    <submittedName>
        <fullName evidence="1">Uncharacterized protein</fullName>
    </submittedName>
</protein>
<comment type="caution">
    <text evidence="1">The sequence shown here is derived from an EMBL/GenBank/DDBJ whole genome shotgun (WGS) entry which is preliminary data.</text>
</comment>
<evidence type="ECO:0000313" key="2">
    <source>
        <dbReference type="Proteomes" id="UP001626550"/>
    </source>
</evidence>
<evidence type="ECO:0000313" key="1">
    <source>
        <dbReference type="EMBL" id="KAL3309309.1"/>
    </source>
</evidence>
<name>A0ABD2PPZ5_9PLAT</name>
<organism evidence="1 2">
    <name type="scientific">Cichlidogyrus casuarinus</name>
    <dbReference type="NCBI Taxonomy" id="1844966"/>
    <lineage>
        <taxon>Eukaryota</taxon>
        <taxon>Metazoa</taxon>
        <taxon>Spiralia</taxon>
        <taxon>Lophotrochozoa</taxon>
        <taxon>Platyhelminthes</taxon>
        <taxon>Monogenea</taxon>
        <taxon>Monopisthocotylea</taxon>
        <taxon>Dactylogyridea</taxon>
        <taxon>Ancyrocephalidae</taxon>
        <taxon>Cichlidogyrus</taxon>
    </lineage>
</organism>
<dbReference type="Proteomes" id="UP001626550">
    <property type="component" value="Unassembled WGS sequence"/>
</dbReference>
<proteinExistence type="predicted"/>
<dbReference type="AlphaFoldDB" id="A0ABD2PPZ5"/>
<gene>
    <name evidence="1" type="ORF">Ciccas_012145</name>
</gene>
<keyword evidence="2" id="KW-1185">Reference proteome</keyword>
<dbReference type="EMBL" id="JBJKFK010004057">
    <property type="protein sequence ID" value="KAL3309309.1"/>
    <property type="molecule type" value="Genomic_DNA"/>
</dbReference>